<evidence type="ECO:0000256" key="3">
    <source>
        <dbReference type="ARBA" id="ARBA00022544"/>
    </source>
</evidence>
<keyword evidence="4" id="KW-0732">Signal</keyword>
<dbReference type="AlphaFoldDB" id="A0A2B0WYV3"/>
<accession>A0A2B0WYV3</accession>
<dbReference type="Gene3D" id="3.30.300.210">
    <property type="entry name" value="Nutrient germinant receptor protein C, domain 3"/>
    <property type="match status" value="1"/>
</dbReference>
<dbReference type="STRING" id="261594.GBAA_0711"/>
<proteinExistence type="inferred from homology"/>
<gene>
    <name evidence="10" type="ORF">COJ30_20745</name>
</gene>
<dbReference type="NCBIfam" id="TIGR02887">
    <property type="entry name" value="spore_ger_x_C"/>
    <property type="match status" value="1"/>
</dbReference>
<evidence type="ECO:0000256" key="7">
    <source>
        <dbReference type="ARBA" id="ARBA00023288"/>
    </source>
</evidence>
<evidence type="ECO:0000256" key="6">
    <source>
        <dbReference type="ARBA" id="ARBA00023139"/>
    </source>
</evidence>
<dbReference type="InterPro" id="IPR038501">
    <property type="entry name" value="Spore_GerAC_C_sf"/>
</dbReference>
<evidence type="ECO:0000313" key="11">
    <source>
        <dbReference type="Proteomes" id="UP000222851"/>
    </source>
</evidence>
<dbReference type="Pfam" id="PF05504">
    <property type="entry name" value="Spore_GerAC"/>
    <property type="match status" value="1"/>
</dbReference>
<dbReference type="InterPro" id="IPR008844">
    <property type="entry name" value="Spore_GerAC-like"/>
</dbReference>
<dbReference type="Proteomes" id="UP000222851">
    <property type="component" value="Unassembled WGS sequence"/>
</dbReference>
<keyword evidence="6" id="KW-0564">Palmitate</keyword>
<reference evidence="10 11" key="1">
    <citation type="submission" date="2017-09" db="EMBL/GenBank/DDBJ databases">
        <title>Large-scale bioinformatics analysis of Bacillus genomes uncovers conserved roles of natural products in bacterial physiology.</title>
        <authorList>
            <consortium name="Agbiome Team Llc"/>
            <person name="Bleich R.M."/>
            <person name="Grubbs K.J."/>
            <person name="Santa Maria K.C."/>
            <person name="Allen S.E."/>
            <person name="Farag S."/>
            <person name="Shank E.A."/>
            <person name="Bowers A."/>
        </authorList>
    </citation>
    <scope>NUCLEOTIDE SEQUENCE [LARGE SCALE GENOMIC DNA]</scope>
    <source>
        <strain evidence="10 11">AFS081271</strain>
    </source>
</reference>
<evidence type="ECO:0000259" key="8">
    <source>
        <dbReference type="Pfam" id="PF05504"/>
    </source>
</evidence>
<dbReference type="PROSITE" id="PS51257">
    <property type="entry name" value="PROKAR_LIPOPROTEIN"/>
    <property type="match status" value="1"/>
</dbReference>
<dbReference type="GO" id="GO:0009847">
    <property type="term" value="P:spore germination"/>
    <property type="evidence" value="ECO:0007669"/>
    <property type="project" value="InterPro"/>
</dbReference>
<evidence type="ECO:0000256" key="1">
    <source>
        <dbReference type="ARBA" id="ARBA00004635"/>
    </source>
</evidence>
<dbReference type="InterPro" id="IPR046953">
    <property type="entry name" value="Spore_GerAC-like_C"/>
</dbReference>
<evidence type="ECO:0000259" key="9">
    <source>
        <dbReference type="Pfam" id="PF25198"/>
    </source>
</evidence>
<dbReference type="Pfam" id="PF25198">
    <property type="entry name" value="Spore_GerAC_N"/>
    <property type="match status" value="1"/>
</dbReference>
<name>A0A2B0WYV3_BACAN</name>
<evidence type="ECO:0000256" key="5">
    <source>
        <dbReference type="ARBA" id="ARBA00023136"/>
    </source>
</evidence>
<comment type="caution">
    <text evidence="10">The sequence shown here is derived from an EMBL/GenBank/DDBJ whole genome shotgun (WGS) entry which is preliminary data.</text>
</comment>
<evidence type="ECO:0000256" key="4">
    <source>
        <dbReference type="ARBA" id="ARBA00022729"/>
    </source>
</evidence>
<organism evidence="10 11">
    <name type="scientific">Bacillus anthracis</name>
    <name type="common">anthrax bacterium</name>
    <dbReference type="NCBI Taxonomy" id="1392"/>
    <lineage>
        <taxon>Bacteria</taxon>
        <taxon>Bacillati</taxon>
        <taxon>Bacillota</taxon>
        <taxon>Bacilli</taxon>
        <taxon>Bacillales</taxon>
        <taxon>Bacillaceae</taxon>
        <taxon>Bacillus</taxon>
        <taxon>Bacillus cereus group</taxon>
    </lineage>
</organism>
<evidence type="ECO:0000313" key="10">
    <source>
        <dbReference type="EMBL" id="PFL60122.1"/>
    </source>
</evidence>
<dbReference type="GO" id="GO:0016020">
    <property type="term" value="C:membrane"/>
    <property type="evidence" value="ECO:0007669"/>
    <property type="project" value="UniProtKB-SubCell"/>
</dbReference>
<comment type="subcellular location">
    <subcellularLocation>
        <location evidence="1">Membrane</location>
        <topology evidence="1">Lipid-anchor</topology>
    </subcellularLocation>
</comment>
<dbReference type="PANTHER" id="PTHR35789:SF1">
    <property type="entry name" value="SPORE GERMINATION PROTEIN B3"/>
    <property type="match status" value="1"/>
</dbReference>
<keyword evidence="3" id="KW-0309">Germination</keyword>
<feature type="domain" description="Spore germination GerAC-like C-terminal" evidence="8">
    <location>
        <begin position="215"/>
        <end position="383"/>
    </location>
</feature>
<dbReference type="Gene3D" id="6.20.190.10">
    <property type="entry name" value="Nutrient germinant receptor protein C, domain 1"/>
    <property type="match status" value="1"/>
</dbReference>
<dbReference type="InterPro" id="IPR057336">
    <property type="entry name" value="GerAC_N"/>
</dbReference>
<dbReference type="EMBL" id="NUXH01000080">
    <property type="protein sequence ID" value="PFL60122.1"/>
    <property type="molecule type" value="Genomic_DNA"/>
</dbReference>
<evidence type="ECO:0000256" key="2">
    <source>
        <dbReference type="ARBA" id="ARBA00007886"/>
    </source>
</evidence>
<protein>
    <submittedName>
        <fullName evidence="10">Ger(X)C family spore germination protein</fullName>
    </submittedName>
</protein>
<feature type="domain" description="Spore germination protein N-terminal" evidence="9">
    <location>
        <begin position="27"/>
        <end position="206"/>
    </location>
</feature>
<keyword evidence="7" id="KW-0449">Lipoprotein</keyword>
<sequence>MVEMKHLLKIIMVMVLAGFMSGCSELEEIEERGFVVGAAYDIVKEKQSNPIMKGTYQMVLPSKLSQQGGQGGGDNENYINVSAKADSVFEQVRIIAKKISRSLFFPHIQVIIFSEKLLSKPYVLQNTLDLYIRDHEMRRNIRLFVSKENAEAILKQSAKPENLPAQYIDMLAEHPPKNAQMIEASRIGEIQEKMISKRSFVLPILRLTKQGVQMDGAALFRGKDNKCVGRLNGEQTLGMNYIIGKKIGGFFTIRKKGQLVTYEIHKLRRKIKVSTKNATKPKFNIHLSMDGTLAELHFSNHIKVLNEKRLEKDISEEMEKRIQKSIKLVQKKYKVDVLELGEVYKRHNYKEWKKISKNWDQGENYFSNAEITVHVHPTIEHSGSALPKRVK</sequence>
<dbReference type="PANTHER" id="PTHR35789">
    <property type="entry name" value="SPORE GERMINATION PROTEIN B3"/>
    <property type="match status" value="1"/>
</dbReference>
<keyword evidence="5" id="KW-0472">Membrane</keyword>
<comment type="similarity">
    <text evidence="2">Belongs to the GerABKC lipoprotein family.</text>
</comment>